<keyword evidence="3" id="KW-1185">Reference proteome</keyword>
<evidence type="ECO:0000259" key="1">
    <source>
        <dbReference type="Pfam" id="PF21806"/>
    </source>
</evidence>
<evidence type="ECO:0000313" key="2">
    <source>
        <dbReference type="EMBL" id="MFB9830989.1"/>
    </source>
</evidence>
<organism evidence="2 3">
    <name type="scientific">Actinoallomurus acaciae</name>
    <dbReference type="NCBI Taxonomy" id="502577"/>
    <lineage>
        <taxon>Bacteria</taxon>
        <taxon>Bacillati</taxon>
        <taxon>Actinomycetota</taxon>
        <taxon>Actinomycetes</taxon>
        <taxon>Streptosporangiales</taxon>
        <taxon>Thermomonosporaceae</taxon>
        <taxon>Actinoallomurus</taxon>
    </lineage>
</organism>
<accession>A0ABV5YA06</accession>
<dbReference type="InterPro" id="IPR049244">
    <property type="entry name" value="DUF6879"/>
</dbReference>
<evidence type="ECO:0000313" key="3">
    <source>
        <dbReference type="Proteomes" id="UP001589627"/>
    </source>
</evidence>
<dbReference type="EMBL" id="JBHLZP010000006">
    <property type="protein sequence ID" value="MFB9830989.1"/>
    <property type="molecule type" value="Genomic_DNA"/>
</dbReference>
<sequence>MLDRIRELPGKTLNIETYHALRREESDHLTGPIWKLERSQYFHEPDDDPSWQAFNAGDWPKVLAVFESERGEAQAETAKYARHGSELRRLRIVERPVTPYLLWEMQWFKILDEEDTAIRVLDAEQIRDLEHDAPLPEILADEHALYHVSYDEEWRACGARRIEDPQIVRQAIDEIAELWEPAEPLARYFAREITPLIPQVR</sequence>
<protein>
    <submittedName>
        <fullName evidence="2">DUF6879 family protein</fullName>
    </submittedName>
</protein>
<proteinExistence type="predicted"/>
<dbReference type="Pfam" id="PF21806">
    <property type="entry name" value="DUF6879"/>
    <property type="match status" value="1"/>
</dbReference>
<dbReference type="Proteomes" id="UP001589627">
    <property type="component" value="Unassembled WGS sequence"/>
</dbReference>
<reference evidence="2 3" key="1">
    <citation type="submission" date="2024-09" db="EMBL/GenBank/DDBJ databases">
        <authorList>
            <person name="Sun Q."/>
            <person name="Mori K."/>
        </authorList>
    </citation>
    <scope>NUCLEOTIDE SEQUENCE [LARGE SCALE GENOMIC DNA]</scope>
    <source>
        <strain evidence="2 3">TBRC 0563</strain>
    </source>
</reference>
<comment type="caution">
    <text evidence="2">The sequence shown here is derived from an EMBL/GenBank/DDBJ whole genome shotgun (WGS) entry which is preliminary data.</text>
</comment>
<feature type="domain" description="DUF6879" evidence="1">
    <location>
        <begin position="31"/>
        <end position="190"/>
    </location>
</feature>
<name>A0ABV5YA06_9ACTN</name>
<dbReference type="RefSeq" id="WP_378194163.1">
    <property type="nucleotide sequence ID" value="NZ_JBHLZP010000006.1"/>
</dbReference>
<gene>
    <name evidence="2" type="ORF">ACFFNX_02140</name>
</gene>